<sequence length="525" mass="60029">MSSSEAESALIAFQARDYDECLSCLDRLSHSKDSKVESNRWLVEYLRDGQVNTKDYILQLRSIETEPSEEAKQINKYNEALLLFQVSDVSGAEKIIQPLYTSSTTRKACDRWSFSVGLLYGDILIRSRDEQAMQIFKEMEDRFSVLLGSDSNLALNFHALKGHAHLQLGEYEDAQEEYQKMEKRSDRGNDIRMASLGARIETQKKQYDLALEHLSKCEGKDKERGIFCHNMGCIHHSMGKHHTSLWYLTQSIQNETEESNKGEKEANMKENRRGEVIVSVGYQLLMTGKYEKAFTCLMEGLRYNLRSSRLWLRLAECISLHHHTKYVQSKEAASYKRVRESDEKVILLGTTETSAGEPMSLAFASKCVCNSIYLSDTFAKEGRDAVITKGVLRASLLLSGYIHLCSHQPNLSLEHCKRLLSISNDPQERCLAAIYAAESLCLLNRPNEAIQVLKESSVEKMKEDIRTNTREIESQYLYSLAMASSHLVKRRMYRRRYPSGTERMPLCCPPISVSSEAIKRERESN</sequence>
<dbReference type="PANTHER" id="PTHR12979">
    <property type="entry name" value="CCR4-NOT TRANSCRIPTION COMPLEX SUBUNIT 10"/>
    <property type="match status" value="1"/>
</dbReference>
<evidence type="ECO:0000256" key="2">
    <source>
        <dbReference type="SAM" id="Coils"/>
    </source>
</evidence>
<dbReference type="InterPro" id="IPR039740">
    <property type="entry name" value="CNOT10"/>
</dbReference>
<evidence type="ECO:0000256" key="1">
    <source>
        <dbReference type="ARBA" id="ARBA00010080"/>
    </source>
</evidence>
<dbReference type="GO" id="GO:0006402">
    <property type="term" value="P:mRNA catabolic process"/>
    <property type="evidence" value="ECO:0007669"/>
    <property type="project" value="TreeGrafter"/>
</dbReference>
<dbReference type="Pfam" id="PF13181">
    <property type="entry name" value="TPR_8"/>
    <property type="match status" value="1"/>
</dbReference>
<dbReference type="InterPro" id="IPR019734">
    <property type="entry name" value="TPR_rpt"/>
</dbReference>
<keyword evidence="4" id="KW-1185">Reference proteome</keyword>
<comment type="caution">
    <text evidence="3">The sequence shown here is derived from an EMBL/GenBank/DDBJ whole genome shotgun (WGS) entry which is preliminary data.</text>
</comment>
<dbReference type="PANTHER" id="PTHR12979:SF5">
    <property type="entry name" value="CCR4-NOT TRANSCRIPTION COMPLEX SUBUNIT 10"/>
    <property type="match status" value="1"/>
</dbReference>
<dbReference type="EMBL" id="MDYQ01000084">
    <property type="protein sequence ID" value="PRP83311.1"/>
    <property type="molecule type" value="Genomic_DNA"/>
</dbReference>
<organism evidence="3 4">
    <name type="scientific">Planoprotostelium fungivorum</name>
    <dbReference type="NCBI Taxonomy" id="1890364"/>
    <lineage>
        <taxon>Eukaryota</taxon>
        <taxon>Amoebozoa</taxon>
        <taxon>Evosea</taxon>
        <taxon>Variosea</taxon>
        <taxon>Cavosteliida</taxon>
        <taxon>Cavosteliaceae</taxon>
        <taxon>Planoprotostelium</taxon>
    </lineage>
</organism>
<evidence type="ECO:0000313" key="3">
    <source>
        <dbReference type="EMBL" id="PRP83311.1"/>
    </source>
</evidence>
<keyword evidence="2" id="KW-0175">Coiled coil</keyword>
<evidence type="ECO:0008006" key="5">
    <source>
        <dbReference type="Google" id="ProtNLM"/>
    </source>
</evidence>
<evidence type="ECO:0000313" key="4">
    <source>
        <dbReference type="Proteomes" id="UP000241769"/>
    </source>
</evidence>
<dbReference type="STRING" id="1890364.A0A2P6NH97"/>
<feature type="coiled-coil region" evidence="2">
    <location>
        <begin position="164"/>
        <end position="191"/>
    </location>
</feature>
<gene>
    <name evidence="3" type="ORF">PROFUN_09292</name>
</gene>
<reference evidence="3 4" key="1">
    <citation type="journal article" date="2018" name="Genome Biol. Evol.">
        <title>Multiple Roots of Fruiting Body Formation in Amoebozoa.</title>
        <authorList>
            <person name="Hillmann F."/>
            <person name="Forbes G."/>
            <person name="Novohradska S."/>
            <person name="Ferling I."/>
            <person name="Riege K."/>
            <person name="Groth M."/>
            <person name="Westermann M."/>
            <person name="Marz M."/>
            <person name="Spaller T."/>
            <person name="Winckler T."/>
            <person name="Schaap P."/>
            <person name="Glockner G."/>
        </authorList>
    </citation>
    <scope>NUCLEOTIDE SEQUENCE [LARGE SCALE GENOMIC DNA]</scope>
    <source>
        <strain evidence="3 4">Jena</strain>
    </source>
</reference>
<accession>A0A2P6NH97</accession>
<dbReference type="SUPFAM" id="SSF48452">
    <property type="entry name" value="TPR-like"/>
    <property type="match status" value="1"/>
</dbReference>
<proteinExistence type="inferred from homology"/>
<dbReference type="Gene3D" id="1.25.40.10">
    <property type="entry name" value="Tetratricopeptide repeat domain"/>
    <property type="match status" value="1"/>
</dbReference>
<name>A0A2P6NH97_9EUKA</name>
<dbReference type="InParanoid" id="A0A2P6NH97"/>
<dbReference type="OrthoDB" id="25157at2759"/>
<comment type="similarity">
    <text evidence="1">Belongs to the CNOT10 family.</text>
</comment>
<dbReference type="Proteomes" id="UP000241769">
    <property type="component" value="Unassembled WGS sequence"/>
</dbReference>
<dbReference type="GO" id="GO:0030014">
    <property type="term" value="C:CCR4-NOT complex"/>
    <property type="evidence" value="ECO:0007669"/>
    <property type="project" value="InterPro"/>
</dbReference>
<dbReference type="GO" id="GO:0017148">
    <property type="term" value="P:negative regulation of translation"/>
    <property type="evidence" value="ECO:0007669"/>
    <property type="project" value="TreeGrafter"/>
</dbReference>
<dbReference type="InterPro" id="IPR011990">
    <property type="entry name" value="TPR-like_helical_dom_sf"/>
</dbReference>
<protein>
    <recommendedName>
        <fullName evidence="5">CCR4-NOT transcription complex subunit 10</fullName>
    </recommendedName>
</protein>
<dbReference type="AlphaFoldDB" id="A0A2P6NH97"/>